<proteinExistence type="predicted"/>
<dbReference type="Gene3D" id="3.30.420.10">
    <property type="entry name" value="Ribonuclease H-like superfamily/Ribonuclease H"/>
    <property type="match status" value="1"/>
</dbReference>
<dbReference type="GO" id="GO:0004523">
    <property type="term" value="F:RNA-DNA hybrid ribonuclease activity"/>
    <property type="evidence" value="ECO:0007669"/>
    <property type="project" value="InterPro"/>
</dbReference>
<dbReference type="InterPro" id="IPR052929">
    <property type="entry name" value="RNase_H-like_EbsB-rel"/>
</dbReference>
<dbReference type="InterPro" id="IPR036397">
    <property type="entry name" value="RNaseH_sf"/>
</dbReference>
<sequence length="364" mass="40205">MMSHIQRALRWTRSSEGVLKINVDGAFREELKTGGWGFVVRDHRGEAIACGAGYLDHLSTPIHAEAMACFQVLNFAANAAYLVRIDIEISKGVYKISVLWKAIRDLRAPLVDVTRHPPVPAQRADVLAVVTVPVQHHVGMDCGVWKLLPVPVLVALVLRLLHRRLYPHINLLPVNQLAFAITAHVAVVFHYDSEHKGANLEVVIHVQDGLQGLERLPHSGPGLWVLAQAFVRHHSGPFRPSDRVLALHGRVHDPVELVGLLEVGPSPIHQALLPGPPSPIDGPTARQELQQHHPEAVDVALGGQMARHDVLGRRVPVRPHDTCRDVGRVALRPVLGEPEVRQLGVEVLETQKNQIELVGKKDRR</sequence>
<dbReference type="Pfam" id="PF13456">
    <property type="entry name" value="RVT_3"/>
    <property type="match status" value="1"/>
</dbReference>
<dbReference type="EMBL" id="CP144753">
    <property type="protein sequence ID" value="WVZ92600.1"/>
    <property type="molecule type" value="Genomic_DNA"/>
</dbReference>
<dbReference type="InterPro" id="IPR012337">
    <property type="entry name" value="RNaseH-like_sf"/>
</dbReference>
<dbReference type="GO" id="GO:0003676">
    <property type="term" value="F:nucleic acid binding"/>
    <property type="evidence" value="ECO:0007669"/>
    <property type="project" value="InterPro"/>
</dbReference>
<reference evidence="2 3" key="1">
    <citation type="submission" date="2024-02" db="EMBL/GenBank/DDBJ databases">
        <title>High-quality chromosome-scale genome assembly of Pensacola bahiagrass (Paspalum notatum Flugge var. saurae).</title>
        <authorList>
            <person name="Vega J.M."/>
            <person name="Podio M."/>
            <person name="Orjuela J."/>
            <person name="Siena L.A."/>
            <person name="Pessino S.C."/>
            <person name="Combes M.C."/>
            <person name="Mariac C."/>
            <person name="Albertini E."/>
            <person name="Pupilli F."/>
            <person name="Ortiz J.P.A."/>
            <person name="Leblanc O."/>
        </authorList>
    </citation>
    <scope>NUCLEOTIDE SEQUENCE [LARGE SCALE GENOMIC DNA]</scope>
    <source>
        <strain evidence="2">R1</strain>
        <tissue evidence="2">Leaf</tissue>
    </source>
</reference>
<dbReference type="Proteomes" id="UP001341281">
    <property type="component" value="Chromosome 09"/>
</dbReference>
<dbReference type="InterPro" id="IPR002156">
    <property type="entry name" value="RNaseH_domain"/>
</dbReference>
<organism evidence="2 3">
    <name type="scientific">Paspalum notatum var. saurae</name>
    <dbReference type="NCBI Taxonomy" id="547442"/>
    <lineage>
        <taxon>Eukaryota</taxon>
        <taxon>Viridiplantae</taxon>
        <taxon>Streptophyta</taxon>
        <taxon>Embryophyta</taxon>
        <taxon>Tracheophyta</taxon>
        <taxon>Spermatophyta</taxon>
        <taxon>Magnoliopsida</taxon>
        <taxon>Liliopsida</taxon>
        <taxon>Poales</taxon>
        <taxon>Poaceae</taxon>
        <taxon>PACMAD clade</taxon>
        <taxon>Panicoideae</taxon>
        <taxon>Andropogonodae</taxon>
        <taxon>Paspaleae</taxon>
        <taxon>Paspalinae</taxon>
        <taxon>Paspalum</taxon>
    </lineage>
</organism>
<dbReference type="CDD" id="cd06222">
    <property type="entry name" value="RNase_H_like"/>
    <property type="match status" value="1"/>
</dbReference>
<dbReference type="SUPFAM" id="SSF53098">
    <property type="entry name" value="Ribonuclease H-like"/>
    <property type="match status" value="1"/>
</dbReference>
<dbReference type="AlphaFoldDB" id="A0AAQ3UM13"/>
<dbReference type="PANTHER" id="PTHR47074:SF11">
    <property type="entry name" value="REVERSE TRANSCRIPTASE-LIKE PROTEIN"/>
    <property type="match status" value="1"/>
</dbReference>
<gene>
    <name evidence="2" type="ORF">U9M48_038649</name>
</gene>
<evidence type="ECO:0000259" key="1">
    <source>
        <dbReference type="Pfam" id="PF13456"/>
    </source>
</evidence>
<name>A0AAQ3UM13_PASNO</name>
<feature type="domain" description="RNase H type-1" evidence="1">
    <location>
        <begin position="22"/>
        <end position="81"/>
    </location>
</feature>
<dbReference type="PANTHER" id="PTHR47074">
    <property type="entry name" value="BNAC02G40300D PROTEIN"/>
    <property type="match status" value="1"/>
</dbReference>
<protein>
    <recommendedName>
        <fullName evidence="1">RNase H type-1 domain-containing protein</fullName>
    </recommendedName>
</protein>
<keyword evidence="3" id="KW-1185">Reference proteome</keyword>
<dbReference type="InterPro" id="IPR044730">
    <property type="entry name" value="RNase_H-like_dom_plant"/>
</dbReference>
<accession>A0AAQ3UM13</accession>
<evidence type="ECO:0000313" key="2">
    <source>
        <dbReference type="EMBL" id="WVZ92600.1"/>
    </source>
</evidence>
<evidence type="ECO:0000313" key="3">
    <source>
        <dbReference type="Proteomes" id="UP001341281"/>
    </source>
</evidence>